<protein>
    <submittedName>
        <fullName evidence="3">Uncharacterized protein</fullName>
    </submittedName>
</protein>
<dbReference type="Proteomes" id="UP001285636">
    <property type="component" value="Unassembled WGS sequence"/>
</dbReference>
<dbReference type="AlphaFoldDB" id="A0AAJ2KU82"/>
<evidence type="ECO:0000256" key="1">
    <source>
        <dbReference type="SAM" id="Coils"/>
    </source>
</evidence>
<dbReference type="RefSeq" id="WP_323466232.1">
    <property type="nucleotide sequence ID" value="NZ_CP144224.1"/>
</dbReference>
<feature type="coiled-coil region" evidence="1">
    <location>
        <begin position="79"/>
        <end position="109"/>
    </location>
</feature>
<proteinExistence type="predicted"/>
<reference evidence="3" key="1">
    <citation type="submission" date="2023-10" db="EMBL/GenBank/DDBJ databases">
        <title>Screening of Alkalihalophilus pseudofirmusBZ-TG-HK211 and Its Alleviation of Salt Stress on Rapeseed Growth.</title>
        <authorList>
            <person name="Zhao B."/>
            <person name="Guo T."/>
        </authorList>
    </citation>
    <scope>NUCLEOTIDE SEQUENCE</scope>
    <source>
        <strain evidence="3">BZ-TG-HK211</strain>
    </source>
</reference>
<evidence type="ECO:0000313" key="3">
    <source>
        <dbReference type="EMBL" id="MDV2884784.1"/>
    </source>
</evidence>
<keyword evidence="1" id="KW-0175">Coiled coil</keyword>
<organism evidence="3 4">
    <name type="scientific">Alkalihalophilus pseudofirmus</name>
    <name type="common">Bacillus pseudofirmus</name>
    <dbReference type="NCBI Taxonomy" id="79885"/>
    <lineage>
        <taxon>Bacteria</taxon>
        <taxon>Bacillati</taxon>
        <taxon>Bacillota</taxon>
        <taxon>Bacilli</taxon>
        <taxon>Bacillales</taxon>
        <taxon>Bacillaceae</taxon>
        <taxon>Alkalihalophilus</taxon>
    </lineage>
</organism>
<accession>A0AAJ2KU82</accession>
<gene>
    <name evidence="3" type="ORF">RYX45_06315</name>
</gene>
<name>A0AAJ2KU82_ALKPS</name>
<sequence length="109" mass="12081">MNRQIPATFANNDSDNSLPTNNQQPGPSPQDNPYNVSLSLRLGLIAGIITTIGDALAAYSARLAIDEEISSNFDNLKSQQEQDERFAKLESQMEQLQQQLAKMSDQNKK</sequence>
<feature type="region of interest" description="Disordered" evidence="2">
    <location>
        <begin position="1"/>
        <end position="34"/>
    </location>
</feature>
<comment type="caution">
    <text evidence="3">The sequence shown here is derived from an EMBL/GenBank/DDBJ whole genome shotgun (WGS) entry which is preliminary data.</text>
</comment>
<evidence type="ECO:0000313" key="4">
    <source>
        <dbReference type="Proteomes" id="UP001285636"/>
    </source>
</evidence>
<evidence type="ECO:0000256" key="2">
    <source>
        <dbReference type="SAM" id="MobiDB-lite"/>
    </source>
</evidence>
<dbReference type="EMBL" id="JAWJAY010000001">
    <property type="protein sequence ID" value="MDV2884784.1"/>
    <property type="molecule type" value="Genomic_DNA"/>
</dbReference>